<dbReference type="PANTHER" id="PTHR30603:SF47">
    <property type="entry name" value="RNA POLYMERASE SIGMA FACTOR SIGD, CHLOROPLASTIC"/>
    <property type="match status" value="1"/>
</dbReference>
<dbReference type="InterPro" id="IPR007627">
    <property type="entry name" value="RNA_pol_sigma70_r2"/>
</dbReference>
<dbReference type="EMBL" id="BMQC01000018">
    <property type="protein sequence ID" value="GGK40709.1"/>
    <property type="molecule type" value="Genomic_DNA"/>
</dbReference>
<keyword evidence="1" id="KW-0805">Transcription regulation</keyword>
<reference evidence="6" key="2">
    <citation type="submission" date="2020-09" db="EMBL/GenBank/DDBJ databases">
        <authorList>
            <person name="Sun Q."/>
            <person name="Ohkuma M."/>
        </authorList>
    </citation>
    <scope>NUCLEOTIDE SEQUENCE</scope>
    <source>
        <strain evidence="6">JCM 3091</strain>
    </source>
</reference>
<evidence type="ECO:0000313" key="6">
    <source>
        <dbReference type="EMBL" id="GGK40709.1"/>
    </source>
</evidence>
<dbReference type="GO" id="GO:0016987">
    <property type="term" value="F:sigma factor activity"/>
    <property type="evidence" value="ECO:0007669"/>
    <property type="project" value="UniProtKB-KW"/>
</dbReference>
<accession>A0A8J3BRM3</accession>
<reference evidence="6" key="1">
    <citation type="journal article" date="2014" name="Int. J. Syst. Evol. Microbiol.">
        <title>Complete genome sequence of Corynebacterium casei LMG S-19264T (=DSM 44701T), isolated from a smear-ripened cheese.</title>
        <authorList>
            <consortium name="US DOE Joint Genome Institute (JGI-PGF)"/>
            <person name="Walter F."/>
            <person name="Albersmeier A."/>
            <person name="Kalinowski J."/>
            <person name="Ruckert C."/>
        </authorList>
    </citation>
    <scope>NUCLEOTIDE SEQUENCE</scope>
    <source>
        <strain evidence="6">JCM 3091</strain>
    </source>
</reference>
<dbReference type="InterPro" id="IPR013325">
    <property type="entry name" value="RNA_pol_sigma_r2"/>
</dbReference>
<dbReference type="Gene3D" id="1.10.601.10">
    <property type="entry name" value="RNA Polymerase Primary Sigma Factor"/>
    <property type="match status" value="1"/>
</dbReference>
<dbReference type="AlphaFoldDB" id="A0A8J3BRM3"/>
<dbReference type="PROSITE" id="PS00716">
    <property type="entry name" value="SIGMA70_2"/>
    <property type="match status" value="1"/>
</dbReference>
<dbReference type="SUPFAM" id="SSF88946">
    <property type="entry name" value="Sigma2 domain of RNA polymerase sigma factors"/>
    <property type="match status" value="1"/>
</dbReference>
<dbReference type="Pfam" id="PF04539">
    <property type="entry name" value="Sigma70_r3"/>
    <property type="match status" value="1"/>
</dbReference>
<evidence type="ECO:0000256" key="2">
    <source>
        <dbReference type="ARBA" id="ARBA00023082"/>
    </source>
</evidence>
<feature type="domain" description="RNA polymerase sigma-70" evidence="5">
    <location>
        <begin position="482"/>
        <end position="508"/>
    </location>
</feature>
<keyword evidence="4" id="KW-0804">Transcription</keyword>
<dbReference type="InterPro" id="IPR050239">
    <property type="entry name" value="Sigma-70_RNA_pol_init_factors"/>
</dbReference>
<dbReference type="PRINTS" id="PR00046">
    <property type="entry name" value="SIGMA70FCT"/>
</dbReference>
<dbReference type="Pfam" id="PF04542">
    <property type="entry name" value="Sigma70_r2"/>
    <property type="match status" value="1"/>
</dbReference>
<evidence type="ECO:0000256" key="3">
    <source>
        <dbReference type="ARBA" id="ARBA00023125"/>
    </source>
</evidence>
<dbReference type="PANTHER" id="PTHR30603">
    <property type="entry name" value="RNA POLYMERASE SIGMA FACTOR RPO"/>
    <property type="match status" value="1"/>
</dbReference>
<evidence type="ECO:0000256" key="1">
    <source>
        <dbReference type="ARBA" id="ARBA00023015"/>
    </source>
</evidence>
<dbReference type="Proteomes" id="UP000662200">
    <property type="component" value="Unassembled WGS sequence"/>
</dbReference>
<gene>
    <name evidence="6" type="ORF">GCM10010124_36940</name>
</gene>
<dbReference type="GO" id="GO:0006352">
    <property type="term" value="P:DNA-templated transcription initiation"/>
    <property type="evidence" value="ECO:0007669"/>
    <property type="project" value="InterPro"/>
</dbReference>
<protein>
    <recommendedName>
        <fullName evidence="5">RNA polymerase sigma-70 domain-containing protein</fullName>
    </recommendedName>
</protein>
<dbReference type="SUPFAM" id="SSF88659">
    <property type="entry name" value="Sigma3 and sigma4 domains of RNA polymerase sigma factors"/>
    <property type="match status" value="2"/>
</dbReference>
<evidence type="ECO:0000313" key="7">
    <source>
        <dbReference type="Proteomes" id="UP000662200"/>
    </source>
</evidence>
<organism evidence="6 7">
    <name type="scientific">Pilimelia terevasa</name>
    <dbReference type="NCBI Taxonomy" id="53372"/>
    <lineage>
        <taxon>Bacteria</taxon>
        <taxon>Bacillati</taxon>
        <taxon>Actinomycetota</taxon>
        <taxon>Actinomycetes</taxon>
        <taxon>Micromonosporales</taxon>
        <taxon>Micromonosporaceae</taxon>
        <taxon>Pilimelia</taxon>
    </lineage>
</organism>
<dbReference type="NCBIfam" id="TIGR02937">
    <property type="entry name" value="sigma70-ECF"/>
    <property type="match status" value="1"/>
</dbReference>
<dbReference type="RefSeq" id="WP_189115619.1">
    <property type="nucleotide sequence ID" value="NZ_BMQC01000018.1"/>
</dbReference>
<comment type="caution">
    <text evidence="6">The sequence shown here is derived from an EMBL/GenBank/DDBJ whole genome shotgun (WGS) entry which is preliminary data.</text>
</comment>
<dbReference type="Gene3D" id="1.10.10.10">
    <property type="entry name" value="Winged helix-like DNA-binding domain superfamily/Winged helix DNA-binding domain"/>
    <property type="match status" value="2"/>
</dbReference>
<name>A0A8J3BRM3_9ACTN</name>
<keyword evidence="7" id="KW-1185">Reference proteome</keyword>
<evidence type="ECO:0000256" key="4">
    <source>
        <dbReference type="ARBA" id="ARBA00023163"/>
    </source>
</evidence>
<dbReference type="InterPro" id="IPR013324">
    <property type="entry name" value="RNA_pol_sigma_r3/r4-like"/>
</dbReference>
<dbReference type="InterPro" id="IPR007624">
    <property type="entry name" value="RNA_pol_sigma70_r3"/>
</dbReference>
<dbReference type="Pfam" id="PF04545">
    <property type="entry name" value="Sigma70_r4"/>
    <property type="match status" value="1"/>
</dbReference>
<dbReference type="InterPro" id="IPR000943">
    <property type="entry name" value="RNA_pol_sigma70"/>
</dbReference>
<dbReference type="GO" id="GO:0003677">
    <property type="term" value="F:DNA binding"/>
    <property type="evidence" value="ECO:0007669"/>
    <property type="project" value="UniProtKB-KW"/>
</dbReference>
<keyword evidence="3" id="KW-0238">DNA-binding</keyword>
<proteinExistence type="predicted"/>
<sequence length="539" mass="59153">MATLTRSSVQRWASAPTRVTPALVDELRMIVDSRGARSVPSLVADYVARYRLTHRDVEALVAALAQQEDPTNIRVPERAVQAAGTPPVCRSVAVIRSVQMTVSGAEPDDPIAGGDPGGPGEDVAWMFGQEPDPPVPRAADDIVGKALDDLMGDWVRTGGQLTRADVALLITKRKLSSAEHGSLLERLEEAGVDLPALADLRLERVAPEGYEHHEDSVGQYLRMINRHPLIGGVREVELWSVISQGAAAQEELDAAREGKLSPGVQLSLQTRVLAGRQAHAELVCTNLRLVVSIAKARQYQFCGVEFADRIQDGNLGLMRAADKFDGSKGFKFSTYATCWIKQAIDRGIADRGRTIRIPVHAHEQMQKVRKGAARLRARLDREPTLIEISEVAGLEPGKVQWALDVMRPFRSVDELLGDEGDLRLADILPRDEDRDGRTDPAEIVVYAMFHSDIARMLRRLLPERAARVVERRFGFETGDEETLEEIGADYGVTGERIRQIQATSMTKLQASEEAAALRSYLVDDSKAGWSGGSVERKAS</sequence>
<keyword evidence="2" id="KW-0731">Sigma factor</keyword>
<dbReference type="InterPro" id="IPR014284">
    <property type="entry name" value="RNA_pol_sigma-70_dom"/>
</dbReference>
<evidence type="ECO:0000259" key="5">
    <source>
        <dbReference type="PROSITE" id="PS00716"/>
    </source>
</evidence>
<dbReference type="InterPro" id="IPR036388">
    <property type="entry name" value="WH-like_DNA-bd_sf"/>
</dbReference>
<dbReference type="InterPro" id="IPR007630">
    <property type="entry name" value="RNA_pol_sigma70_r4"/>
</dbReference>